<feature type="domain" description="YknX-like barrel-sandwich hybrid" evidence="1">
    <location>
        <begin position="47"/>
        <end position="286"/>
    </location>
</feature>
<sequence length="412" mass="46022">MTFNSKVFVPLTICALIGIGLSEIELVSPGRGFVDGKNNTLQIKSHSTGNVKEIYVSSGSEVKDGDPLIAFDNHDVIYKSQSLMKNGSNLQSQLERTELDICATRLLMDTLENEDEKLIEAVIDGCEASDKVKRDFVGVIKSYQWKAKDYFAYKRDISALVTAKKEEAKMIRDSINITKSKIRRLEKHGATALQVEDAKRELNSMLQTLNENESGVTKLQIDVNSKKSAIFNELSERLVRMTDKLYDIHDELALNSNELALAKLKIDRSTIHSPIDGVVLSLEENVGVDYFLEESEAIMLLQKNQSDVVISAKFLAKYRGDISLGMKVNIQPSLASAKTTFSGTITRISEDSFEDDRKNDDSRYYKVSITPSENIPLSEGTEVNLFAVGGTVSVFDYIRSVLVKNKTIFEPY</sequence>
<proteinExistence type="predicted"/>
<dbReference type="AlphaFoldDB" id="A0AAW8Q7X7"/>
<reference evidence="2" key="1">
    <citation type="submission" date="2023-06" db="EMBL/GenBank/DDBJ databases">
        <title>Genomic Diversity of Vibrio spp. and Metagenomic Analysis of Pathogens in Florida Gulf Coastal Waters Following Hurricane Ian.</title>
        <authorList>
            <person name="Brumfield K.D."/>
        </authorList>
    </citation>
    <scope>NUCLEOTIDE SEQUENCE</scope>
    <source>
        <strain evidence="2">WBS2B-138</strain>
    </source>
</reference>
<protein>
    <submittedName>
        <fullName evidence="2">HlyD family efflux transporter periplasmic adaptor subunit</fullName>
    </submittedName>
</protein>
<dbReference type="PANTHER" id="PTHR30386">
    <property type="entry name" value="MEMBRANE FUSION SUBUNIT OF EMRAB-TOLC MULTIDRUG EFFLUX PUMP"/>
    <property type="match status" value="1"/>
</dbReference>
<dbReference type="RefSeq" id="WP_311020887.1">
    <property type="nucleotide sequence ID" value="NZ_JAUHGG010000012.1"/>
</dbReference>
<dbReference type="InterPro" id="IPR050739">
    <property type="entry name" value="MFP"/>
</dbReference>
<dbReference type="PANTHER" id="PTHR30386:SF17">
    <property type="entry name" value="ALKALINE PROTEASE SECRETION PROTEIN APRE"/>
    <property type="match status" value="1"/>
</dbReference>
<evidence type="ECO:0000313" key="2">
    <source>
        <dbReference type="EMBL" id="MDS1823821.1"/>
    </source>
</evidence>
<dbReference type="Gene3D" id="2.40.50.100">
    <property type="match status" value="1"/>
</dbReference>
<evidence type="ECO:0000313" key="3">
    <source>
        <dbReference type="Proteomes" id="UP001253193"/>
    </source>
</evidence>
<comment type="caution">
    <text evidence="2">The sequence shown here is derived from an EMBL/GenBank/DDBJ whole genome shotgun (WGS) entry which is preliminary data.</text>
</comment>
<dbReference type="Proteomes" id="UP001253193">
    <property type="component" value="Unassembled WGS sequence"/>
</dbReference>
<organism evidence="2 3">
    <name type="scientific">Vibrio parahaemolyticus</name>
    <dbReference type="NCBI Taxonomy" id="670"/>
    <lineage>
        <taxon>Bacteria</taxon>
        <taxon>Pseudomonadati</taxon>
        <taxon>Pseudomonadota</taxon>
        <taxon>Gammaproteobacteria</taxon>
        <taxon>Vibrionales</taxon>
        <taxon>Vibrionaceae</taxon>
        <taxon>Vibrio</taxon>
    </lineage>
</organism>
<dbReference type="InterPro" id="IPR058639">
    <property type="entry name" value="BSH_YknX-like"/>
</dbReference>
<dbReference type="EMBL" id="JAUHGG010000012">
    <property type="protein sequence ID" value="MDS1823821.1"/>
    <property type="molecule type" value="Genomic_DNA"/>
</dbReference>
<dbReference type="Pfam" id="PF25984">
    <property type="entry name" value="BSH_YknX"/>
    <property type="match status" value="1"/>
</dbReference>
<accession>A0AAW8Q7X7</accession>
<gene>
    <name evidence="2" type="ORF">QX249_24580</name>
</gene>
<name>A0AAW8Q7X7_VIBPH</name>
<evidence type="ECO:0000259" key="1">
    <source>
        <dbReference type="Pfam" id="PF25984"/>
    </source>
</evidence>